<keyword evidence="1 4" id="KW-0378">Hydrolase</keyword>
<dbReference type="SUPFAM" id="SSF52151">
    <property type="entry name" value="FabD/lysophospholipase-like"/>
    <property type="match status" value="1"/>
</dbReference>
<dbReference type="InterPro" id="IPR002641">
    <property type="entry name" value="PNPLA_dom"/>
</dbReference>
<name>A0A399RAK7_9PROT</name>
<feature type="domain" description="PNPLA" evidence="5">
    <location>
        <begin position="10"/>
        <end position="257"/>
    </location>
</feature>
<sequence length="390" mass="42821">MGVDTKIGLALSGGGSRAIAFHLGCMRALQDRGILERVEVLSSVSGGSVIAALYAYSDDDFETFDKNVCNLLRKGFVWGIVRQALLSPETIKIGATLLTAGVASLFGSIVGVLGSVSSAVGLRNKWITKFVDKIKAPLRRRASRTTAFERHLRTKIFGKQTMSDVKRQNLRTMINAAELRTGTAFRYGSEASGCWRYGKLTYSPHVSEAVAASAAFPALLPALDKQQEFDKSGIRSKSRVIITDGGVYDNLGVTPLLPGRSDSFSTNVVDVNFIICCDAGQGMPSGSDLPFFWRSRMLSTISTIHRRTHVLSYNLLHELESSGKIAGFILPYLGQIDGKLPYRPGDFVARDKTFDYPTDFNPMSDDDIELLTKRGEQLTRILLEHYHPNL</sequence>
<reference evidence="6 7" key="1">
    <citation type="submission" date="2018-08" db="EMBL/GenBank/DDBJ databases">
        <title>Henriciella mobilis sp. nov., isolated from seawater.</title>
        <authorList>
            <person name="Cheng H."/>
            <person name="Wu Y.-H."/>
            <person name="Xu X.-W."/>
            <person name="Guo L.-L."/>
        </authorList>
    </citation>
    <scope>NUCLEOTIDE SEQUENCE [LARGE SCALE GENOMIC DNA]</scope>
    <source>
        <strain evidence="6 7">JN25</strain>
    </source>
</reference>
<protein>
    <submittedName>
        <fullName evidence="6">Patatin</fullName>
    </submittedName>
</protein>
<feature type="short sequence motif" description="DGA/G" evidence="4">
    <location>
        <begin position="244"/>
        <end position="246"/>
    </location>
</feature>
<dbReference type="PROSITE" id="PS51635">
    <property type="entry name" value="PNPLA"/>
    <property type="match status" value="1"/>
</dbReference>
<keyword evidence="3 4" id="KW-0443">Lipid metabolism</keyword>
<dbReference type="GO" id="GO:0016042">
    <property type="term" value="P:lipid catabolic process"/>
    <property type="evidence" value="ECO:0007669"/>
    <property type="project" value="UniProtKB-UniRule"/>
</dbReference>
<dbReference type="Gene3D" id="3.40.1090.10">
    <property type="entry name" value="Cytosolic phospholipase A2 catalytic domain"/>
    <property type="match status" value="1"/>
</dbReference>
<dbReference type="EMBL" id="QWFX01000013">
    <property type="protein sequence ID" value="RIJ28616.1"/>
    <property type="molecule type" value="Genomic_DNA"/>
</dbReference>
<dbReference type="InterPro" id="IPR016035">
    <property type="entry name" value="Acyl_Trfase/lysoPLipase"/>
</dbReference>
<keyword evidence="7" id="KW-1185">Reference proteome</keyword>
<dbReference type="InterPro" id="IPR050301">
    <property type="entry name" value="NTE"/>
</dbReference>
<comment type="caution">
    <text evidence="6">The sequence shown here is derived from an EMBL/GenBank/DDBJ whole genome shotgun (WGS) entry which is preliminary data.</text>
</comment>
<dbReference type="Proteomes" id="UP000266385">
    <property type="component" value="Unassembled WGS sequence"/>
</dbReference>
<dbReference type="Pfam" id="PF01734">
    <property type="entry name" value="Patatin"/>
    <property type="match status" value="1"/>
</dbReference>
<evidence type="ECO:0000256" key="3">
    <source>
        <dbReference type="ARBA" id="ARBA00023098"/>
    </source>
</evidence>
<feature type="active site" description="Proton acceptor" evidence="4">
    <location>
        <position position="244"/>
    </location>
</feature>
<accession>A0A399RAK7</accession>
<evidence type="ECO:0000256" key="1">
    <source>
        <dbReference type="ARBA" id="ARBA00022801"/>
    </source>
</evidence>
<evidence type="ECO:0000313" key="7">
    <source>
        <dbReference type="Proteomes" id="UP000266385"/>
    </source>
</evidence>
<proteinExistence type="predicted"/>
<evidence type="ECO:0000259" key="5">
    <source>
        <dbReference type="PROSITE" id="PS51635"/>
    </source>
</evidence>
<dbReference type="AlphaFoldDB" id="A0A399RAK7"/>
<dbReference type="GO" id="GO:0016787">
    <property type="term" value="F:hydrolase activity"/>
    <property type="evidence" value="ECO:0007669"/>
    <property type="project" value="UniProtKB-UniRule"/>
</dbReference>
<dbReference type="OrthoDB" id="9813090at2"/>
<evidence type="ECO:0000256" key="4">
    <source>
        <dbReference type="PROSITE-ProRule" id="PRU01161"/>
    </source>
</evidence>
<gene>
    <name evidence="6" type="ORF">D1223_13770</name>
</gene>
<dbReference type="PANTHER" id="PTHR14226">
    <property type="entry name" value="NEUROPATHY TARGET ESTERASE/SWISS CHEESE D.MELANOGASTER"/>
    <property type="match status" value="1"/>
</dbReference>
<evidence type="ECO:0000256" key="2">
    <source>
        <dbReference type="ARBA" id="ARBA00022963"/>
    </source>
</evidence>
<organism evidence="6 7">
    <name type="scientific">Henriciella mobilis</name>
    <dbReference type="NCBI Taxonomy" id="2305467"/>
    <lineage>
        <taxon>Bacteria</taxon>
        <taxon>Pseudomonadati</taxon>
        <taxon>Pseudomonadota</taxon>
        <taxon>Alphaproteobacteria</taxon>
        <taxon>Hyphomonadales</taxon>
        <taxon>Hyphomonadaceae</taxon>
        <taxon>Henriciella</taxon>
    </lineage>
</organism>
<dbReference type="PANTHER" id="PTHR14226:SF78">
    <property type="entry name" value="SLR0060 PROTEIN"/>
    <property type="match status" value="1"/>
</dbReference>
<feature type="active site" description="Nucleophile" evidence="4">
    <location>
        <position position="45"/>
    </location>
</feature>
<evidence type="ECO:0000313" key="6">
    <source>
        <dbReference type="EMBL" id="RIJ28616.1"/>
    </source>
</evidence>
<keyword evidence="2 4" id="KW-0442">Lipid degradation</keyword>
<comment type="caution">
    <text evidence="4">Lacks conserved residue(s) required for the propagation of feature annotation.</text>
</comment>